<keyword evidence="3" id="KW-0804">Transcription</keyword>
<dbReference type="PRINTS" id="PR00598">
    <property type="entry name" value="HTHMARR"/>
</dbReference>
<organism evidence="5 6">
    <name type="scientific">Staphylococcus kloosii</name>
    <dbReference type="NCBI Taxonomy" id="29384"/>
    <lineage>
        <taxon>Bacteria</taxon>
        <taxon>Bacillati</taxon>
        <taxon>Bacillota</taxon>
        <taxon>Bacilli</taxon>
        <taxon>Bacillales</taxon>
        <taxon>Staphylococcaceae</taxon>
        <taxon>Staphylococcus</taxon>
    </lineage>
</organism>
<dbReference type="GO" id="GO:0003677">
    <property type="term" value="F:DNA binding"/>
    <property type="evidence" value="ECO:0007669"/>
    <property type="project" value="UniProtKB-KW"/>
</dbReference>
<dbReference type="InterPro" id="IPR036390">
    <property type="entry name" value="WH_DNA-bd_sf"/>
</dbReference>
<protein>
    <recommendedName>
        <fullName evidence="4">HTH marR-type domain-containing protein</fullName>
    </recommendedName>
</protein>
<dbReference type="PANTHER" id="PTHR42756">
    <property type="entry name" value="TRANSCRIPTIONAL REGULATOR, MARR"/>
    <property type="match status" value="1"/>
</dbReference>
<name>A0A151A6H5_9STAP</name>
<proteinExistence type="predicted"/>
<dbReference type="AlphaFoldDB" id="A0A151A6H5"/>
<comment type="caution">
    <text evidence="5">The sequence shown here is derived from an EMBL/GenBank/DDBJ whole genome shotgun (WGS) entry which is preliminary data.</text>
</comment>
<dbReference type="SUPFAM" id="SSF46785">
    <property type="entry name" value="Winged helix' DNA-binding domain"/>
    <property type="match status" value="1"/>
</dbReference>
<dbReference type="InterPro" id="IPR036388">
    <property type="entry name" value="WH-like_DNA-bd_sf"/>
</dbReference>
<keyword evidence="2" id="KW-0238">DNA-binding</keyword>
<evidence type="ECO:0000256" key="1">
    <source>
        <dbReference type="ARBA" id="ARBA00023015"/>
    </source>
</evidence>
<dbReference type="PANTHER" id="PTHR42756:SF1">
    <property type="entry name" value="TRANSCRIPTIONAL REPRESSOR OF EMRAB OPERON"/>
    <property type="match status" value="1"/>
</dbReference>
<accession>A0A151A6H5</accession>
<dbReference type="Gene3D" id="1.10.10.10">
    <property type="entry name" value="Winged helix-like DNA-binding domain superfamily/Winged helix DNA-binding domain"/>
    <property type="match status" value="1"/>
</dbReference>
<dbReference type="RefSeq" id="WP_061855190.1">
    <property type="nucleotide sequence ID" value="NZ_LUGM01000002.1"/>
</dbReference>
<evidence type="ECO:0000256" key="3">
    <source>
        <dbReference type="ARBA" id="ARBA00023163"/>
    </source>
</evidence>
<evidence type="ECO:0000256" key="2">
    <source>
        <dbReference type="ARBA" id="ARBA00023125"/>
    </source>
</evidence>
<evidence type="ECO:0000313" key="6">
    <source>
        <dbReference type="Proteomes" id="UP000075418"/>
    </source>
</evidence>
<sequence>MKEIINNIREFNRYYTNKLDVFSTNKFDSNYTFTEARVIIEIGIRHDCIANEIVQTLNIDKGYLSRVLSRFNKKGLIEKVTSPTDSRSKIIKLTTEGNELFDYLNEASNIQVSQMIDGLDEAEIFIINKNMMEIMSIFERGNKND</sequence>
<evidence type="ECO:0000259" key="4">
    <source>
        <dbReference type="PROSITE" id="PS50995"/>
    </source>
</evidence>
<dbReference type="Proteomes" id="UP000075418">
    <property type="component" value="Unassembled WGS sequence"/>
</dbReference>
<dbReference type="SMART" id="SM00347">
    <property type="entry name" value="HTH_MARR"/>
    <property type="match status" value="1"/>
</dbReference>
<dbReference type="EMBL" id="LUGM01000002">
    <property type="protein sequence ID" value="KYH15044.1"/>
    <property type="molecule type" value="Genomic_DNA"/>
</dbReference>
<dbReference type="PROSITE" id="PS50995">
    <property type="entry name" value="HTH_MARR_2"/>
    <property type="match status" value="1"/>
</dbReference>
<dbReference type="InterPro" id="IPR000835">
    <property type="entry name" value="HTH_MarR-typ"/>
</dbReference>
<gene>
    <name evidence="5" type="ORF">A0131_09705</name>
</gene>
<dbReference type="GO" id="GO:0003700">
    <property type="term" value="F:DNA-binding transcription factor activity"/>
    <property type="evidence" value="ECO:0007669"/>
    <property type="project" value="InterPro"/>
</dbReference>
<keyword evidence="1" id="KW-0805">Transcription regulation</keyword>
<evidence type="ECO:0000313" key="5">
    <source>
        <dbReference type="EMBL" id="KYH15044.1"/>
    </source>
</evidence>
<feature type="domain" description="HTH marR-type" evidence="4">
    <location>
        <begin position="1"/>
        <end position="136"/>
    </location>
</feature>
<dbReference type="Pfam" id="PF12802">
    <property type="entry name" value="MarR_2"/>
    <property type="match status" value="1"/>
</dbReference>
<reference evidence="5 6" key="1">
    <citation type="submission" date="2016-02" db="EMBL/GenBank/DDBJ databases">
        <title>Draft genome sequence of hydrocarbon degrading Staphylococcus saprophyticus Strain CNV2, isolated from crude-oil contaminated soil from Noonmati Oil Refinery, Guwahati, Assam, India.</title>
        <authorList>
            <person name="Mukherjee A."/>
            <person name="Chettri B."/>
            <person name="Langpoklakpam J."/>
            <person name="Singh A.K."/>
            <person name="Chattopadhyay D.J."/>
        </authorList>
    </citation>
    <scope>NUCLEOTIDE SEQUENCE [LARGE SCALE GENOMIC DNA]</scope>
    <source>
        <strain evidence="5 6">CNV2</strain>
    </source>
</reference>